<feature type="transmembrane region" description="Helical" evidence="1">
    <location>
        <begin position="26"/>
        <end position="50"/>
    </location>
</feature>
<dbReference type="RefSeq" id="WP_160920406.1">
    <property type="nucleotide sequence ID" value="NZ_WMEY01000005.1"/>
</dbReference>
<keyword evidence="1" id="KW-0812">Transmembrane</keyword>
<dbReference type="InterPro" id="IPR048147">
    <property type="entry name" value="CBO0543-like"/>
</dbReference>
<dbReference type="AlphaFoldDB" id="A0A845F2W7"/>
<reference evidence="2 3" key="1">
    <citation type="submission" date="2019-11" db="EMBL/GenBank/DDBJ databases">
        <title>Genome sequences of 17 halophilic strains isolated from different environments.</title>
        <authorList>
            <person name="Furrow R.E."/>
        </authorList>
    </citation>
    <scope>NUCLEOTIDE SEQUENCE [LARGE SCALE GENOMIC DNA]</scope>
    <source>
        <strain evidence="2 3">22506_14_FS</strain>
    </source>
</reference>
<feature type="transmembrane region" description="Helical" evidence="1">
    <location>
        <begin position="123"/>
        <end position="143"/>
    </location>
</feature>
<evidence type="ECO:0000313" key="3">
    <source>
        <dbReference type="Proteomes" id="UP000447833"/>
    </source>
</evidence>
<name>A0A845F2W7_9BACL</name>
<evidence type="ECO:0008006" key="4">
    <source>
        <dbReference type="Google" id="ProtNLM"/>
    </source>
</evidence>
<keyword evidence="1" id="KW-1133">Transmembrane helix</keyword>
<keyword evidence="1" id="KW-0472">Membrane</keyword>
<accession>A0A845F2W7</accession>
<dbReference type="EMBL" id="WMEY01000005">
    <property type="protein sequence ID" value="MYL65026.1"/>
    <property type="molecule type" value="Genomic_DNA"/>
</dbReference>
<protein>
    <recommendedName>
        <fullName evidence="4">DUF2878 domain-containing protein</fullName>
    </recommendedName>
</protein>
<feature type="transmembrane region" description="Helical" evidence="1">
    <location>
        <begin position="88"/>
        <end position="111"/>
    </location>
</feature>
<gene>
    <name evidence="2" type="ORF">GLW07_16835</name>
</gene>
<comment type="caution">
    <text evidence="2">The sequence shown here is derived from an EMBL/GenBank/DDBJ whole genome shotgun (WGS) entry which is preliminary data.</text>
</comment>
<dbReference type="Proteomes" id="UP000447833">
    <property type="component" value="Unassembled WGS sequence"/>
</dbReference>
<sequence>MVFNFVAAFLIPWIAGIYLVKKDVRLFLLIAPFAAFVAVIFDVLGFHFGFWRIDPEYDTEPIAAMPMYFGIYPILAGYLFLTVQRLRFHPWVVILFFTLITTIIEGTGVWIDFVHYANGWTIYWTFVSYLVAYVVCYGYYLLLKKYVPL</sequence>
<feature type="transmembrane region" description="Helical" evidence="1">
    <location>
        <begin position="62"/>
        <end position="81"/>
    </location>
</feature>
<evidence type="ECO:0000256" key="1">
    <source>
        <dbReference type="SAM" id="Phobius"/>
    </source>
</evidence>
<feature type="transmembrane region" description="Helical" evidence="1">
    <location>
        <begin position="6"/>
        <end position="21"/>
    </location>
</feature>
<dbReference type="NCBIfam" id="NF041644">
    <property type="entry name" value="CBO0543_fam"/>
    <property type="match status" value="1"/>
</dbReference>
<proteinExistence type="predicted"/>
<evidence type="ECO:0000313" key="2">
    <source>
        <dbReference type="EMBL" id="MYL65026.1"/>
    </source>
</evidence>
<organism evidence="2 3">
    <name type="scientific">Guptibacillus hwajinpoensis</name>
    <dbReference type="NCBI Taxonomy" id="208199"/>
    <lineage>
        <taxon>Bacteria</taxon>
        <taxon>Bacillati</taxon>
        <taxon>Bacillota</taxon>
        <taxon>Bacilli</taxon>
        <taxon>Bacillales</taxon>
        <taxon>Guptibacillaceae</taxon>
        <taxon>Guptibacillus</taxon>
    </lineage>
</organism>